<keyword evidence="6" id="KW-0694">RNA-binding</keyword>
<dbReference type="Gene3D" id="3.40.50.300">
    <property type="entry name" value="P-loop containing nucleotide triphosphate hydrolases"/>
    <property type="match status" value="2"/>
</dbReference>
<dbReference type="InterPro" id="IPR050079">
    <property type="entry name" value="DEAD_box_RNA_helicase"/>
</dbReference>
<feature type="domain" description="DEAD-box RNA helicase Q" evidence="13">
    <location>
        <begin position="37"/>
        <end position="65"/>
    </location>
</feature>
<dbReference type="SMART" id="SM00490">
    <property type="entry name" value="HELICc"/>
    <property type="match status" value="1"/>
</dbReference>
<sequence length="635" mass="69675">MVGAERVGGEMVRVEHGGKGGKKEMEEEGEEEEEEELGFEEMGLDPQLLRALRKRKLAEPTPIQVKAIPLILEGKDVVARAKTGSGKTLSYLLPLLHKLLAAAAVGGSSSSTGLRALVLVPTRELCQQVYQEITSLLEHCGGTLRVIQLATTMSPATLKSAMARIPDILVATPARIAECITHNALIPSSLQTSLSTLVLDEADLLFSYGYEEDLRNLSVHVPRSCQCLLMSATSCPDVDKLKKLVLHNPVTLTLAEIDGSADGSIVPKSVQQFSLECSLRDKLLYALSLFKYELIQKKALVFVNTIDGGFRLKLFLEQFGIKSAVLNGELPQNSRQHILQQFNLGLFEYLIATDDGKSHHSTGKDEDDSGNGGTVPGMQAGKKLSKKVLTDTEFGVVRGIDFKNVRTVLNFDMPFTVEGYIHRIGRTGRAGNAGIAISLVSPQDEDLVTQIKEELSGDAEGQGQSKAVIAPFPLLTSTAVEALRYRTEDVMRGVTKLVVREARAKELRIEILNSERLKAHFEENPTDLELLKHDKVLSKVHPSAHLKTIPDYLRDPATEAASHAVNLARAAMGLTQSSYIQRRKKNKRPRTDSGPPNAFSLNSKWRKDLKKGARSVRGKAPVSTHTGKKHKRRKR</sequence>
<evidence type="ECO:0000313" key="15">
    <source>
        <dbReference type="Proteomes" id="UP001497522"/>
    </source>
</evidence>
<comment type="similarity">
    <text evidence="7">Belongs to the DEAD box helicase family. DDX56/DBP9 subfamily.</text>
</comment>
<dbReference type="SMART" id="SM00487">
    <property type="entry name" value="DEXDc"/>
    <property type="match status" value="1"/>
</dbReference>
<evidence type="ECO:0000256" key="10">
    <source>
        <dbReference type="SAM" id="MobiDB-lite"/>
    </source>
</evidence>
<dbReference type="InterPro" id="IPR001650">
    <property type="entry name" value="Helicase_C-like"/>
</dbReference>
<feature type="compositionally biased region" description="Acidic residues" evidence="10">
    <location>
        <begin position="26"/>
        <end position="40"/>
    </location>
</feature>
<feature type="short sequence motif" description="Q motif" evidence="9">
    <location>
        <begin position="37"/>
        <end position="65"/>
    </location>
</feature>
<keyword evidence="3" id="KW-0378">Hydrolase</keyword>
<evidence type="ECO:0000256" key="7">
    <source>
        <dbReference type="ARBA" id="ARBA00038041"/>
    </source>
</evidence>
<accession>A0ABP1ASS3</accession>
<dbReference type="SUPFAM" id="SSF52540">
    <property type="entry name" value="P-loop containing nucleoside triphosphate hydrolases"/>
    <property type="match status" value="2"/>
</dbReference>
<gene>
    <name evidence="14" type="ORF">CSSPJE1EN2_LOCUS8618</name>
</gene>
<dbReference type="EC" id="3.6.4.13" evidence="1"/>
<dbReference type="CDD" id="cd18787">
    <property type="entry name" value="SF2_C_DEAD"/>
    <property type="match status" value="1"/>
</dbReference>
<feature type="compositionally biased region" description="Basic residues" evidence="10">
    <location>
        <begin position="626"/>
        <end position="635"/>
    </location>
</feature>
<dbReference type="PROSITE" id="PS51195">
    <property type="entry name" value="Q_MOTIF"/>
    <property type="match status" value="1"/>
</dbReference>
<comment type="catalytic activity">
    <reaction evidence="8">
        <text>ATP + H2O = ADP + phosphate + H(+)</text>
        <dbReference type="Rhea" id="RHEA:13065"/>
        <dbReference type="ChEBI" id="CHEBI:15377"/>
        <dbReference type="ChEBI" id="CHEBI:15378"/>
        <dbReference type="ChEBI" id="CHEBI:30616"/>
        <dbReference type="ChEBI" id="CHEBI:43474"/>
        <dbReference type="ChEBI" id="CHEBI:456216"/>
        <dbReference type="EC" id="3.6.4.13"/>
    </reaction>
</comment>
<dbReference type="InterPro" id="IPR027417">
    <property type="entry name" value="P-loop_NTPase"/>
</dbReference>
<evidence type="ECO:0000259" key="12">
    <source>
        <dbReference type="PROSITE" id="PS51194"/>
    </source>
</evidence>
<feature type="compositionally biased region" description="Basic residues" evidence="10">
    <location>
        <begin position="607"/>
        <end position="617"/>
    </location>
</feature>
<dbReference type="PROSITE" id="PS51192">
    <property type="entry name" value="HELICASE_ATP_BIND_1"/>
    <property type="match status" value="1"/>
</dbReference>
<dbReference type="InterPro" id="IPR014014">
    <property type="entry name" value="RNA_helicase_DEAD_Q_motif"/>
</dbReference>
<evidence type="ECO:0000259" key="13">
    <source>
        <dbReference type="PROSITE" id="PS51195"/>
    </source>
</evidence>
<evidence type="ECO:0000256" key="1">
    <source>
        <dbReference type="ARBA" id="ARBA00012552"/>
    </source>
</evidence>
<evidence type="ECO:0000256" key="5">
    <source>
        <dbReference type="ARBA" id="ARBA00022840"/>
    </source>
</evidence>
<keyword evidence="15" id="KW-1185">Reference proteome</keyword>
<feature type="region of interest" description="Disordered" evidence="10">
    <location>
        <begin position="1"/>
        <end position="40"/>
    </location>
</feature>
<dbReference type="Proteomes" id="UP001497522">
    <property type="component" value="Chromosome 15"/>
</dbReference>
<dbReference type="PROSITE" id="PS51194">
    <property type="entry name" value="HELICASE_CTER"/>
    <property type="match status" value="1"/>
</dbReference>
<feature type="domain" description="Helicase ATP-binding" evidence="11">
    <location>
        <begin position="68"/>
        <end position="252"/>
    </location>
</feature>
<protein>
    <recommendedName>
        <fullName evidence="1">RNA helicase</fullName>
        <ecNumber evidence="1">3.6.4.13</ecNumber>
    </recommendedName>
</protein>
<dbReference type="InterPro" id="IPR011545">
    <property type="entry name" value="DEAD/DEAH_box_helicase_dom"/>
</dbReference>
<evidence type="ECO:0000259" key="11">
    <source>
        <dbReference type="PROSITE" id="PS51192"/>
    </source>
</evidence>
<dbReference type="Pfam" id="PF00271">
    <property type="entry name" value="Helicase_C"/>
    <property type="match status" value="2"/>
</dbReference>
<evidence type="ECO:0000256" key="8">
    <source>
        <dbReference type="ARBA" id="ARBA00047984"/>
    </source>
</evidence>
<feature type="domain" description="Helicase C-terminal" evidence="12">
    <location>
        <begin position="288"/>
        <end position="480"/>
    </location>
</feature>
<reference evidence="14" key="1">
    <citation type="submission" date="2024-03" db="EMBL/GenBank/DDBJ databases">
        <authorList>
            <consortium name="ELIXIR-Norway"/>
            <consortium name="Elixir Norway"/>
        </authorList>
    </citation>
    <scope>NUCLEOTIDE SEQUENCE</scope>
</reference>
<evidence type="ECO:0000256" key="6">
    <source>
        <dbReference type="ARBA" id="ARBA00022884"/>
    </source>
</evidence>
<feature type="region of interest" description="Disordered" evidence="10">
    <location>
        <begin position="357"/>
        <end position="379"/>
    </location>
</feature>
<evidence type="ECO:0000256" key="3">
    <source>
        <dbReference type="ARBA" id="ARBA00022801"/>
    </source>
</evidence>
<dbReference type="Pfam" id="PF00270">
    <property type="entry name" value="DEAD"/>
    <property type="match status" value="1"/>
</dbReference>
<keyword evidence="2" id="KW-0547">Nucleotide-binding</keyword>
<name>A0ABP1ASS3_9BRYO</name>
<proteinExistence type="inferred from homology"/>
<keyword evidence="5" id="KW-0067">ATP-binding</keyword>
<dbReference type="EMBL" id="OZ023716">
    <property type="protein sequence ID" value="CAK9865623.1"/>
    <property type="molecule type" value="Genomic_DNA"/>
</dbReference>
<dbReference type="PANTHER" id="PTHR47959">
    <property type="entry name" value="ATP-DEPENDENT RNA HELICASE RHLE-RELATED"/>
    <property type="match status" value="1"/>
</dbReference>
<feature type="region of interest" description="Disordered" evidence="10">
    <location>
        <begin position="576"/>
        <end position="635"/>
    </location>
</feature>
<dbReference type="CDD" id="cd17961">
    <property type="entry name" value="DEADc_DDX56"/>
    <property type="match status" value="1"/>
</dbReference>
<dbReference type="PANTHER" id="PTHR47959:SF21">
    <property type="entry name" value="DEAD-BOX HELICASE 56"/>
    <property type="match status" value="1"/>
</dbReference>
<feature type="compositionally biased region" description="Basic and acidic residues" evidence="10">
    <location>
        <begin position="12"/>
        <end position="25"/>
    </location>
</feature>
<keyword evidence="4" id="KW-0347">Helicase</keyword>
<organism evidence="14 15">
    <name type="scientific">Sphagnum jensenii</name>
    <dbReference type="NCBI Taxonomy" id="128206"/>
    <lineage>
        <taxon>Eukaryota</taxon>
        <taxon>Viridiplantae</taxon>
        <taxon>Streptophyta</taxon>
        <taxon>Embryophyta</taxon>
        <taxon>Bryophyta</taxon>
        <taxon>Sphagnophytina</taxon>
        <taxon>Sphagnopsida</taxon>
        <taxon>Sphagnales</taxon>
        <taxon>Sphagnaceae</taxon>
        <taxon>Sphagnum</taxon>
    </lineage>
</organism>
<evidence type="ECO:0000313" key="14">
    <source>
        <dbReference type="EMBL" id="CAK9865623.1"/>
    </source>
</evidence>
<evidence type="ECO:0000256" key="4">
    <source>
        <dbReference type="ARBA" id="ARBA00022806"/>
    </source>
</evidence>
<dbReference type="InterPro" id="IPR014001">
    <property type="entry name" value="Helicase_ATP-bd"/>
</dbReference>
<evidence type="ECO:0000256" key="2">
    <source>
        <dbReference type="ARBA" id="ARBA00022741"/>
    </source>
</evidence>
<evidence type="ECO:0000256" key="9">
    <source>
        <dbReference type="PROSITE-ProRule" id="PRU00552"/>
    </source>
</evidence>